<evidence type="ECO:0000313" key="12">
    <source>
        <dbReference type="EMBL" id="KAL5108433.1"/>
    </source>
</evidence>
<comment type="subcellular location">
    <subcellularLocation>
        <location evidence="1">Membrane</location>
        <topology evidence="1">Multi-pass membrane protein</topology>
    </subcellularLocation>
</comment>
<feature type="transmembrane region" description="Helical" evidence="8">
    <location>
        <begin position="1040"/>
        <end position="1058"/>
    </location>
</feature>
<comment type="caution">
    <text evidence="12">The sequence shown here is derived from an EMBL/GenBank/DDBJ whole genome shotgun (WGS) entry which is preliminary data.</text>
</comment>
<evidence type="ECO:0000259" key="10">
    <source>
        <dbReference type="Pfam" id="PF18139"/>
    </source>
</evidence>
<evidence type="ECO:0000256" key="9">
    <source>
        <dbReference type="SAM" id="SignalP"/>
    </source>
</evidence>
<dbReference type="PANTHER" id="PTHR13800:SF12">
    <property type="entry name" value="TRANSIENT RECEPTOR POTENTIAL CATION CHANNEL SUBFAMILY M MEMBER-LIKE 2"/>
    <property type="match status" value="1"/>
</dbReference>
<dbReference type="InterPro" id="IPR036770">
    <property type="entry name" value="Ankyrin_rpt-contain_sf"/>
</dbReference>
<keyword evidence="2" id="KW-0813">Transport</keyword>
<evidence type="ECO:0000256" key="3">
    <source>
        <dbReference type="ARBA" id="ARBA00022692"/>
    </source>
</evidence>
<sequence length="1735" mass="197485">MAQDAYPAIWLAWNVWLLKITACPPLPSSYLFTGEVLIVALEGSWSDVYVGLTVPALDKLNRLGRRDVAEAGNPDTAFYGFSGTALTQSETARLIDSMRRDEVETFEGFHYEQIQNFKANVVLSQLPCIEYMASSFWKALYGVNLLHLACILSAHSIIDDILKHDVKWAPTNEEVSAVHICGALGDYASLRKLLKADFNPASQDILGRTPLHYATQTNLPIVVMLLSKDPALLHFQDKFGKLPVDYCLNYRLQSIRDFLSEQSKAPSSTFLTDSDETEMDVALKGQEATATNLSMALNFEAYLCTQINPLYCYKGHTYCECCDDAYNHEVFSGQAVLDKLIASRKERFIKRPTNTFGQFETPCSNVMAEFVRIADDTGMDDLEKLFFRIWKLRKPGLVLSLHGSVPAAKASQKRCYGLIFGVLQKTLTWIITDGQYGSVSEVMSLGMCGYAEAYRLKRLQVIGIVPWRRLPFQSQLRSLNYMGSTQVEFPQKGPRTELHTPLAPYHTRYLFVDSGPKNGIHCIQEFRTRLETWLSKVSFRPNSCDLIYHTPVCGILVTGRPEDALGVCEALKCNIPFVVVADSGGLAAIIDQYLSETKYMREIGQHYTEEAFGILETDHERLLEIMLRYWPETSPDEELTALVTTILSYSHLMQFFFAESDSDASLEGKIVSALINPDLFQDSCKKQSWKPRLKLAMELNKTDSVLEGILADNQWTLREISPFVKCCLLTNKPRFLRLFCDAGLHMYEFADQKTVEELFTIEVHSNTVGGRALKQFFLYHIRKVPANITVDVVEQTLKIMMGRKYFTHNTHSDHRYRCAMRKLKESSSNQQVEVIVKTPYLHENESYVQYLYLWALASKRYEIARYLLMMLTDITAAALFGASFLRRKARFARSPTDNEELKNYSLVFENIALSILNQCYSSNVESTMQLLIMERQTFGQLSCFVIAAEGNCRHFMEHQACQEYLDRVWAHTLLVRASSTKFFFSLFVGMICPPVIPFIADYDETKYIQESSGPDDDVAYSVLFCLFAINLQFEFSFTDYGWMAVKIVTIVMTIAHFIDHVKNALTNWISCRNFISQQINLFSFAAFVFYVVGVTLQAIFILPTRRSFVFEQFSRICLAFGASLPFQQLLRLLSIHHYIGPKLQMIKKMVVRDLLPFLVMVLLFWGMYTIIFSVVILRPSNSCDAYGAISRLLRIMRSGFFQMFGEFNLEELLRYYGNSTCGNVTTPGCTYPYFKFFLPILLSLFALTTHVLLINLLIAIFTKTYDDMEAKSQQLWTMQRYVLMGSILSQSIMPATLSIFPLIYQLSRRGFRRLYPHHSHEDSFKHKPFQKSFQNSLAYGRQLINWEKLNALIITGGEDGGEEMEGKRSVERDSRGAMRCRQEGHWRLLHRLQPADIKTGLKKNMLEQKIANIDKALESIMAFIRKKCHVPLSPSSPTTKRMETSLMLNRQSLCGVNGCQEPPISFQWQNHQLAFYATLSSDITPRSLDPPIPWDDPFLDYSPIRWQPNSHLIPAWQVTIGEVSPSMLETKRASCLIFSMDSTAMTTASASPARSETTLRNPEGRVGIAGKGLLPQFGGNAACIIVVERSGFSDIKEVLLLKGVRAQAQLPWFLCHHGKDCSQITCHKELVRGFCERIIAMSGKSEMIDPATLQRFFATYNKHTYVGPISDPINCDNAWLEATVVHFKIIAPFPFISNVERIFKIKGGVTTWARIDDLPPMRKGHFEALKAIHMN</sequence>
<dbReference type="Pfam" id="PF25508">
    <property type="entry name" value="TRPM2"/>
    <property type="match status" value="1"/>
</dbReference>
<evidence type="ECO:0000256" key="6">
    <source>
        <dbReference type="ARBA" id="ARBA00023136"/>
    </source>
</evidence>
<keyword evidence="13" id="KW-1185">Reference proteome</keyword>
<keyword evidence="5" id="KW-0406">Ion transport</keyword>
<evidence type="ECO:0000256" key="7">
    <source>
        <dbReference type="ARBA" id="ARBA00023303"/>
    </source>
</evidence>
<feature type="domain" description="TRPM-like" evidence="11">
    <location>
        <begin position="712"/>
        <end position="958"/>
    </location>
</feature>
<dbReference type="InterPro" id="IPR057366">
    <property type="entry name" value="TRPM-like"/>
</dbReference>
<dbReference type="PANTHER" id="PTHR13800">
    <property type="entry name" value="TRANSIENT RECEPTOR POTENTIAL CATION CHANNEL, SUBFAMILY M, MEMBER 6"/>
    <property type="match status" value="1"/>
</dbReference>
<evidence type="ECO:0000256" key="4">
    <source>
        <dbReference type="ARBA" id="ARBA00022989"/>
    </source>
</evidence>
<keyword evidence="3 8" id="KW-0812">Transmembrane</keyword>
<feature type="domain" description="TRPM SLOG" evidence="10">
    <location>
        <begin position="368"/>
        <end position="604"/>
    </location>
</feature>
<dbReference type="Proteomes" id="UP001651158">
    <property type="component" value="Unassembled WGS sequence"/>
</dbReference>
<dbReference type="Pfam" id="PF18139">
    <property type="entry name" value="LSDAT_euk"/>
    <property type="match status" value="1"/>
</dbReference>
<feature type="transmembrane region" description="Helical" evidence="8">
    <location>
        <begin position="866"/>
        <end position="885"/>
    </location>
</feature>
<feature type="transmembrane region" description="Helical" evidence="8">
    <location>
        <begin position="1079"/>
        <end position="1101"/>
    </location>
</feature>
<dbReference type="InterPro" id="IPR041491">
    <property type="entry name" value="TRPM_SLOG"/>
</dbReference>
<protein>
    <submittedName>
        <fullName evidence="12">Uncharacterized protein</fullName>
    </submittedName>
</protein>
<dbReference type="InterPro" id="IPR050927">
    <property type="entry name" value="TRPM"/>
</dbReference>
<feature type="chain" id="PRO_5046855805" evidence="9">
    <location>
        <begin position="23"/>
        <end position="1735"/>
    </location>
</feature>
<evidence type="ECO:0000256" key="5">
    <source>
        <dbReference type="ARBA" id="ARBA00023065"/>
    </source>
</evidence>
<evidence type="ECO:0000259" key="11">
    <source>
        <dbReference type="Pfam" id="PF25508"/>
    </source>
</evidence>
<keyword evidence="6 8" id="KW-0472">Membrane</keyword>
<dbReference type="EMBL" id="JAKROA010000003">
    <property type="protein sequence ID" value="KAL5108433.1"/>
    <property type="molecule type" value="Genomic_DNA"/>
</dbReference>
<reference evidence="12 13" key="1">
    <citation type="journal article" date="2022" name="Front. Cell. Infect. Microbiol.">
        <title>The Genomes of Two Strains of Taenia crassiceps the Animal Model for the Study of Human Cysticercosis.</title>
        <authorList>
            <person name="Bobes R.J."/>
            <person name="Estrada K."/>
            <person name="Rios-Valencia D.G."/>
            <person name="Calderon-Gallegos A."/>
            <person name="de la Torre P."/>
            <person name="Carrero J.C."/>
            <person name="Sanchez-Flores A."/>
            <person name="Laclette J.P."/>
        </authorList>
    </citation>
    <scope>NUCLEOTIDE SEQUENCE [LARGE SCALE GENOMIC DNA]</scope>
    <source>
        <strain evidence="12">WFUcys</strain>
    </source>
</reference>
<evidence type="ECO:0000256" key="2">
    <source>
        <dbReference type="ARBA" id="ARBA00022448"/>
    </source>
</evidence>
<accession>A0ABR4QFU6</accession>
<feature type="transmembrane region" description="Helical" evidence="8">
    <location>
        <begin position="1113"/>
        <end position="1133"/>
    </location>
</feature>
<dbReference type="Gene3D" id="1.25.40.20">
    <property type="entry name" value="Ankyrin repeat-containing domain"/>
    <property type="match status" value="1"/>
</dbReference>
<keyword evidence="9" id="KW-0732">Signal</keyword>
<feature type="signal peptide" evidence="9">
    <location>
        <begin position="1"/>
        <end position="22"/>
    </location>
</feature>
<feature type="transmembrane region" description="Helical" evidence="8">
    <location>
        <begin position="982"/>
        <end position="1000"/>
    </location>
</feature>
<dbReference type="SUPFAM" id="SSF48403">
    <property type="entry name" value="Ankyrin repeat"/>
    <property type="match status" value="1"/>
</dbReference>
<name>A0ABR4QFU6_9CEST</name>
<organism evidence="12 13">
    <name type="scientific">Taenia crassiceps</name>
    <dbReference type="NCBI Taxonomy" id="6207"/>
    <lineage>
        <taxon>Eukaryota</taxon>
        <taxon>Metazoa</taxon>
        <taxon>Spiralia</taxon>
        <taxon>Lophotrochozoa</taxon>
        <taxon>Platyhelminthes</taxon>
        <taxon>Cestoda</taxon>
        <taxon>Eucestoda</taxon>
        <taxon>Cyclophyllidea</taxon>
        <taxon>Taeniidae</taxon>
        <taxon>Taenia</taxon>
    </lineage>
</organism>
<proteinExistence type="predicted"/>
<evidence type="ECO:0000256" key="1">
    <source>
        <dbReference type="ARBA" id="ARBA00004141"/>
    </source>
</evidence>
<keyword evidence="7" id="KW-0407">Ion channel</keyword>
<feature type="transmembrane region" description="Helical" evidence="8">
    <location>
        <begin position="1236"/>
        <end position="1261"/>
    </location>
</feature>
<feature type="transmembrane region" description="Helical" evidence="8">
    <location>
        <begin position="1154"/>
        <end position="1177"/>
    </location>
</feature>
<keyword evidence="4 8" id="KW-1133">Transmembrane helix</keyword>
<gene>
    <name evidence="12" type="ORF">TcWFU_001047</name>
</gene>
<evidence type="ECO:0000256" key="8">
    <source>
        <dbReference type="SAM" id="Phobius"/>
    </source>
</evidence>
<feature type="transmembrane region" description="Helical" evidence="8">
    <location>
        <begin position="1281"/>
        <end position="1304"/>
    </location>
</feature>
<evidence type="ECO:0000313" key="13">
    <source>
        <dbReference type="Proteomes" id="UP001651158"/>
    </source>
</evidence>